<evidence type="ECO:0000313" key="8">
    <source>
        <dbReference type="Proteomes" id="UP000305709"/>
    </source>
</evidence>
<dbReference type="Gene3D" id="3.50.50.60">
    <property type="entry name" value="FAD/NAD(P)-binding domain"/>
    <property type="match status" value="1"/>
</dbReference>
<dbReference type="RefSeq" id="WP_139080784.1">
    <property type="nucleotide sequence ID" value="NZ_VDFV01000004.1"/>
</dbReference>
<dbReference type="PANTHER" id="PTHR43104">
    <property type="entry name" value="L-2-HYDROXYGLUTARATE DEHYDROGENASE, MITOCHONDRIAL"/>
    <property type="match status" value="1"/>
</dbReference>
<dbReference type="AlphaFoldDB" id="A0A5C4NFC0"/>
<dbReference type="OrthoDB" id="9801699at2"/>
<dbReference type="InterPro" id="IPR036188">
    <property type="entry name" value="FAD/NAD-bd_sf"/>
</dbReference>
<comment type="similarity">
    <text evidence="5">Belongs to the L2HGDH family.</text>
</comment>
<evidence type="ECO:0000256" key="2">
    <source>
        <dbReference type="ARBA" id="ARBA00022630"/>
    </source>
</evidence>
<keyword evidence="2" id="KW-0285">Flavoprotein</keyword>
<dbReference type="Pfam" id="PF01266">
    <property type="entry name" value="DAO"/>
    <property type="match status" value="1"/>
</dbReference>
<evidence type="ECO:0000256" key="4">
    <source>
        <dbReference type="ARBA" id="ARBA00023002"/>
    </source>
</evidence>
<comment type="cofactor">
    <cofactor evidence="1">
        <name>FAD</name>
        <dbReference type="ChEBI" id="CHEBI:57692"/>
    </cofactor>
</comment>
<keyword evidence="4" id="KW-0560">Oxidoreductase</keyword>
<keyword evidence="3" id="KW-0274">FAD</keyword>
<dbReference type="SUPFAM" id="SSF51905">
    <property type="entry name" value="FAD/NAD(P)-binding domain"/>
    <property type="match status" value="1"/>
</dbReference>
<dbReference type="EMBL" id="VDFV01000004">
    <property type="protein sequence ID" value="TNC73461.1"/>
    <property type="molecule type" value="Genomic_DNA"/>
</dbReference>
<dbReference type="Gene3D" id="3.30.9.10">
    <property type="entry name" value="D-Amino Acid Oxidase, subunit A, domain 2"/>
    <property type="match status" value="1"/>
</dbReference>
<dbReference type="GO" id="GO:0047545">
    <property type="term" value="F:(S)-2-hydroxyglutarate dehydrogenase activity"/>
    <property type="evidence" value="ECO:0007669"/>
    <property type="project" value="TreeGrafter"/>
</dbReference>
<gene>
    <name evidence="7" type="ORF">FHG71_06360</name>
</gene>
<dbReference type="InterPro" id="IPR006076">
    <property type="entry name" value="FAD-dep_OxRdtase"/>
</dbReference>
<accession>A0A5C4NFC0</accession>
<reference evidence="7 8" key="1">
    <citation type="submission" date="2019-06" db="EMBL/GenBank/DDBJ databases">
        <authorList>
            <person name="Jiang L."/>
        </authorList>
    </citation>
    <scope>NUCLEOTIDE SEQUENCE [LARGE SCALE GENOMIC DNA]</scope>
    <source>
        <strain evidence="7 8">YIM 48858</strain>
    </source>
</reference>
<dbReference type="Proteomes" id="UP000305709">
    <property type="component" value="Unassembled WGS sequence"/>
</dbReference>
<feature type="domain" description="FAD dependent oxidoreductase" evidence="6">
    <location>
        <begin position="5"/>
        <end position="364"/>
    </location>
</feature>
<evidence type="ECO:0000313" key="7">
    <source>
        <dbReference type="EMBL" id="TNC73461.1"/>
    </source>
</evidence>
<evidence type="ECO:0000259" key="6">
    <source>
        <dbReference type="Pfam" id="PF01266"/>
    </source>
</evidence>
<proteinExistence type="inferred from homology"/>
<evidence type="ECO:0000256" key="3">
    <source>
        <dbReference type="ARBA" id="ARBA00022827"/>
    </source>
</evidence>
<dbReference type="PANTHER" id="PTHR43104:SF4">
    <property type="entry name" value="L-2-HYDROXYGLUTARATE DEHYDROGENASE, MITOCHONDRIAL"/>
    <property type="match status" value="1"/>
</dbReference>
<comment type="caution">
    <text evidence="7">The sequence shown here is derived from an EMBL/GenBank/DDBJ whole genome shotgun (WGS) entry which is preliminary data.</text>
</comment>
<name>A0A5C4NFC0_9RHOB</name>
<organism evidence="7 8">
    <name type="scientific">Rubellimicrobium roseum</name>
    <dbReference type="NCBI Taxonomy" id="687525"/>
    <lineage>
        <taxon>Bacteria</taxon>
        <taxon>Pseudomonadati</taxon>
        <taxon>Pseudomonadota</taxon>
        <taxon>Alphaproteobacteria</taxon>
        <taxon>Rhodobacterales</taxon>
        <taxon>Roseobacteraceae</taxon>
        <taxon>Rubellimicrobium</taxon>
    </lineage>
</organism>
<sequence>MDLVDALIVGGGVVGIACALSLARRGREVLILESEPLFGSGTSSRNSEVIHAGIYYLPGSLKALLCVRGREMLYRFCAERGVPHRRLGKIIFAHDEDEWPALEIIHRRAVASGVHDLQWLTGKEIARLEPALPAKAALLSPVTGIVDSHAYMTAMLGEIEARGGRLVCNAPVGAIHRRRDGWAITLDGDDEPVVLARQLVNAAGLQAQEVAARTEGMEPASVPRRVLMRGCYFGYSGNVPFEHLIYPVPVPGGLGTHLTLDLSGRPKFGPNVQPINRIDYTVDPAQHAQFAVAAQRIWPDLDPARLYPSYAGIRPKIAVGPGEEADFILAGPERHGCPDHVALFGIESPGLTASLAIGEEVADRLDLARGSTLPDAAVA</sequence>
<evidence type="ECO:0000256" key="5">
    <source>
        <dbReference type="ARBA" id="ARBA00037941"/>
    </source>
</evidence>
<keyword evidence="8" id="KW-1185">Reference proteome</keyword>
<protein>
    <submittedName>
        <fullName evidence="7">NAD(P)/FAD-dependent oxidoreductase</fullName>
    </submittedName>
</protein>
<evidence type="ECO:0000256" key="1">
    <source>
        <dbReference type="ARBA" id="ARBA00001974"/>
    </source>
</evidence>